<dbReference type="InterPro" id="IPR028098">
    <property type="entry name" value="Glyco_trans_4-like_N"/>
</dbReference>
<dbReference type="EMBL" id="MRCG01000003">
    <property type="protein sequence ID" value="OKH49478.1"/>
    <property type="molecule type" value="Genomic_DNA"/>
</dbReference>
<dbReference type="Gene3D" id="3.40.50.2000">
    <property type="entry name" value="Glycogen Phosphorylase B"/>
    <property type="match status" value="2"/>
</dbReference>
<dbReference type="RefSeq" id="WP_073607585.1">
    <property type="nucleotide sequence ID" value="NZ_MRCG01000003.1"/>
</dbReference>
<protein>
    <recommendedName>
        <fullName evidence="1">Glycosyltransferase subfamily 4-like N-terminal domain-containing protein</fullName>
    </recommendedName>
</protein>
<comment type="caution">
    <text evidence="2">The sequence shown here is derived from an EMBL/GenBank/DDBJ whole genome shotgun (WGS) entry which is preliminary data.</text>
</comment>
<gene>
    <name evidence="2" type="ORF">NIES30_06425</name>
</gene>
<evidence type="ECO:0000259" key="1">
    <source>
        <dbReference type="Pfam" id="PF13579"/>
    </source>
</evidence>
<dbReference type="STRING" id="549789.NIES30_06425"/>
<proteinExistence type="predicted"/>
<name>A0A1U7J854_9CYAN</name>
<feature type="domain" description="Glycosyltransferase subfamily 4-like N-terminal" evidence="1">
    <location>
        <begin position="27"/>
        <end position="225"/>
    </location>
</feature>
<dbReference type="OrthoDB" id="9794575at2"/>
<organism evidence="2 3">
    <name type="scientific">Phormidium tenue NIES-30</name>
    <dbReference type="NCBI Taxonomy" id="549789"/>
    <lineage>
        <taxon>Bacteria</taxon>
        <taxon>Bacillati</taxon>
        <taxon>Cyanobacteriota</taxon>
        <taxon>Cyanophyceae</taxon>
        <taxon>Oscillatoriophycideae</taxon>
        <taxon>Oscillatoriales</taxon>
        <taxon>Oscillatoriaceae</taxon>
        <taxon>Phormidium</taxon>
    </lineage>
</organism>
<evidence type="ECO:0000313" key="2">
    <source>
        <dbReference type="EMBL" id="OKH49478.1"/>
    </source>
</evidence>
<reference evidence="2 3" key="1">
    <citation type="submission" date="2016-11" db="EMBL/GenBank/DDBJ databases">
        <title>Draft Genome Sequences of Nine Cyanobacterial Strains from Diverse Habitats.</title>
        <authorList>
            <person name="Zhu T."/>
            <person name="Hou S."/>
            <person name="Lu X."/>
            <person name="Hess W.R."/>
        </authorList>
    </citation>
    <scope>NUCLEOTIDE SEQUENCE [LARGE SCALE GENOMIC DNA]</scope>
    <source>
        <strain evidence="2 3">NIES-30</strain>
    </source>
</reference>
<accession>A0A1U7J854</accession>
<dbReference type="Proteomes" id="UP000185557">
    <property type="component" value="Unassembled WGS sequence"/>
</dbReference>
<dbReference type="Pfam" id="PF13579">
    <property type="entry name" value="Glyco_trans_4_4"/>
    <property type="match status" value="1"/>
</dbReference>
<sequence>MKILIIAFYYPPEDSWAKIASLRPYAWAKYWSQLGHQIYVITAYRADRHPSSPNPRVVGVPYWPSRPIMAIPTVLVDSAAAPSTIKSLKSKVLSGLRSLLQTTRQGLKLGSFFQTSDFWQAPAYAKAFSLHRQINFDLVISTYGPPANHAIAARLKQKTGLFWVADYRDLWHGNSYVPTNAALGRLEDWRERRCLGRANLVTAVSDGLAEALTAKLQTPVTTVENGFDTDDLTGVELYRWPDGKVRLLYTGTVYPSKQSAVPLFAALDLLRSNHPNLNQKLEVLFYGWNLDHLGAEAEAHNLSSIVRLGGALPRSQILAMQGRADALIFLDWQDPTAKGILTGKLFEYIFAGKPILGIGATPATAAGRLMLDLGIGHPVGNDPAAIAALLSPLLAGHALPYTPHHDKIQQYTRKNLARRLLDIIVEAKARSANP</sequence>
<keyword evidence="3" id="KW-1185">Reference proteome</keyword>
<dbReference type="AlphaFoldDB" id="A0A1U7J854"/>
<dbReference type="SUPFAM" id="SSF53756">
    <property type="entry name" value="UDP-Glycosyltransferase/glycogen phosphorylase"/>
    <property type="match status" value="1"/>
</dbReference>
<evidence type="ECO:0000313" key="3">
    <source>
        <dbReference type="Proteomes" id="UP000185557"/>
    </source>
</evidence>